<sequence length="76" mass="8545">MTTEEVQDLENSLHGLKLPNAPIELYSGSTIVDVDVFIERQLNILRTAVGSKGYPPAYQHLKDFIKIVEETQDDSI</sequence>
<comment type="caution">
    <text evidence="2">The sequence shown here is derived from an EMBL/GenBank/DDBJ whole genome shotgun (WGS) entry which is preliminary data.</text>
</comment>
<feature type="domain" description="DUF6965" evidence="1">
    <location>
        <begin position="4"/>
        <end position="70"/>
    </location>
</feature>
<evidence type="ECO:0000259" key="1">
    <source>
        <dbReference type="Pfam" id="PF22292"/>
    </source>
</evidence>
<dbReference type="InterPro" id="IPR054238">
    <property type="entry name" value="DUF6965"/>
</dbReference>
<gene>
    <name evidence="2" type="ORF">FA047_13000</name>
</gene>
<name>A0A4V5NZB4_9SPHI</name>
<accession>A0A4V5NZB4</accession>
<dbReference type="RefSeq" id="WP_136836492.1">
    <property type="nucleotide sequence ID" value="NZ_SWBQ01000003.1"/>
</dbReference>
<protein>
    <recommendedName>
        <fullName evidence="1">DUF6965 domain-containing protein</fullName>
    </recommendedName>
</protein>
<evidence type="ECO:0000313" key="3">
    <source>
        <dbReference type="Proteomes" id="UP000307244"/>
    </source>
</evidence>
<dbReference type="Pfam" id="PF22292">
    <property type="entry name" value="DUF6965"/>
    <property type="match status" value="1"/>
</dbReference>
<reference evidence="2 3" key="1">
    <citation type="submission" date="2019-04" db="EMBL/GenBank/DDBJ databases">
        <title>Pedobacter sp. RP-3-15 sp. nov., isolated from Arctic soil.</title>
        <authorList>
            <person name="Dahal R.H."/>
            <person name="Kim D.-U."/>
        </authorList>
    </citation>
    <scope>NUCLEOTIDE SEQUENCE [LARGE SCALE GENOMIC DNA]</scope>
    <source>
        <strain evidence="2 3">RP-3-15</strain>
    </source>
</reference>
<dbReference type="Proteomes" id="UP000307244">
    <property type="component" value="Unassembled WGS sequence"/>
</dbReference>
<dbReference type="AlphaFoldDB" id="A0A4V5NZB4"/>
<dbReference type="OrthoDB" id="771180at2"/>
<dbReference type="EMBL" id="SWBQ01000003">
    <property type="protein sequence ID" value="TKC06233.1"/>
    <property type="molecule type" value="Genomic_DNA"/>
</dbReference>
<evidence type="ECO:0000313" key="2">
    <source>
        <dbReference type="EMBL" id="TKC06233.1"/>
    </source>
</evidence>
<proteinExistence type="predicted"/>
<organism evidence="2 3">
    <name type="scientific">Pedobacter frigoris</name>
    <dbReference type="NCBI Taxonomy" id="2571272"/>
    <lineage>
        <taxon>Bacteria</taxon>
        <taxon>Pseudomonadati</taxon>
        <taxon>Bacteroidota</taxon>
        <taxon>Sphingobacteriia</taxon>
        <taxon>Sphingobacteriales</taxon>
        <taxon>Sphingobacteriaceae</taxon>
        <taxon>Pedobacter</taxon>
    </lineage>
</organism>
<keyword evidence="3" id="KW-1185">Reference proteome</keyword>